<dbReference type="InterPro" id="IPR038765">
    <property type="entry name" value="Papain-like_cys_pep_sf"/>
</dbReference>
<feature type="compositionally biased region" description="Basic and acidic residues" evidence="1">
    <location>
        <begin position="45"/>
        <end position="60"/>
    </location>
</feature>
<proteinExistence type="predicted"/>
<sequence length="432" mass="49564">MDKTPHLQLPKAPGSCKTVFQGTRMWLRFDHPWRKRKDLFNGEEELGRAPRPRSGEEISVHMRPNTLIKKVNEQFEASGAVAPKKPRKRPSKNKEKSASQPPPMIRHRDSMVPPSKDGFTRMHVGKPILWSGAATPRLECLRGQGAKRCGLLTDAPDIFFIAYEDIFKLFHSRRLDYNLVRLFALNLAMKIKRESTPDVAIADPYYMRESQLALSAVRVRASLYLRKCFLDNKRKDNILLAYFPEDTHCVLISIAPKYSLATYFDSGSAKKKNYARIRGVLDDALEGYFKKGGAFKEKAECFRDDGKHKFKHVFEFPCVKQPENSTLDAFYVMHHLKGFVRDSQNLLLPSALRGWAEKLARINDDDLREDFHDTKVKLSHIIIQDVITGGGPLNQGRALCKRDIEHRLKAQGDTRTWITKDLYKPFPEPCEP</sequence>
<reference evidence="2" key="1">
    <citation type="submission" date="2023-07" db="EMBL/GenBank/DDBJ databases">
        <title>A chromosome-level genome assembly of Lolium multiflorum.</title>
        <authorList>
            <person name="Chen Y."/>
            <person name="Copetti D."/>
            <person name="Kolliker R."/>
            <person name="Studer B."/>
        </authorList>
    </citation>
    <scope>NUCLEOTIDE SEQUENCE</scope>
    <source>
        <strain evidence="2">02402/16</strain>
        <tissue evidence="2">Leaf</tissue>
    </source>
</reference>
<feature type="region of interest" description="Disordered" evidence="1">
    <location>
        <begin position="39"/>
        <end position="114"/>
    </location>
</feature>
<dbReference type="SUPFAM" id="SSF54001">
    <property type="entry name" value="Cysteine proteinases"/>
    <property type="match status" value="1"/>
</dbReference>
<organism evidence="2 3">
    <name type="scientific">Lolium multiflorum</name>
    <name type="common">Italian ryegrass</name>
    <name type="synonym">Lolium perenne subsp. multiflorum</name>
    <dbReference type="NCBI Taxonomy" id="4521"/>
    <lineage>
        <taxon>Eukaryota</taxon>
        <taxon>Viridiplantae</taxon>
        <taxon>Streptophyta</taxon>
        <taxon>Embryophyta</taxon>
        <taxon>Tracheophyta</taxon>
        <taxon>Spermatophyta</taxon>
        <taxon>Magnoliopsida</taxon>
        <taxon>Liliopsida</taxon>
        <taxon>Poales</taxon>
        <taxon>Poaceae</taxon>
        <taxon>BOP clade</taxon>
        <taxon>Pooideae</taxon>
        <taxon>Poodae</taxon>
        <taxon>Poeae</taxon>
        <taxon>Poeae Chloroplast Group 2 (Poeae type)</taxon>
        <taxon>Loliodinae</taxon>
        <taxon>Loliinae</taxon>
        <taxon>Lolium</taxon>
    </lineage>
</organism>
<comment type="caution">
    <text evidence="2">The sequence shown here is derived from an EMBL/GenBank/DDBJ whole genome shotgun (WGS) entry which is preliminary data.</text>
</comment>
<name>A0AAD8WEZ4_LOLMU</name>
<accession>A0AAD8WEZ4</accession>
<dbReference type="AlphaFoldDB" id="A0AAD8WEZ4"/>
<gene>
    <name evidence="2" type="ORF">QYE76_071866</name>
</gene>
<dbReference type="EMBL" id="JAUUTY010000004">
    <property type="protein sequence ID" value="KAK1654061.1"/>
    <property type="molecule type" value="Genomic_DNA"/>
</dbReference>
<dbReference type="Proteomes" id="UP001231189">
    <property type="component" value="Unassembled WGS sequence"/>
</dbReference>
<evidence type="ECO:0000313" key="2">
    <source>
        <dbReference type="EMBL" id="KAK1654061.1"/>
    </source>
</evidence>
<evidence type="ECO:0000256" key="1">
    <source>
        <dbReference type="SAM" id="MobiDB-lite"/>
    </source>
</evidence>
<protein>
    <submittedName>
        <fullName evidence="2">Uncharacterized protein</fullName>
    </submittedName>
</protein>
<evidence type="ECO:0000313" key="3">
    <source>
        <dbReference type="Proteomes" id="UP001231189"/>
    </source>
</evidence>
<keyword evidence="3" id="KW-1185">Reference proteome</keyword>